<dbReference type="SUPFAM" id="SSF47473">
    <property type="entry name" value="EF-hand"/>
    <property type="match status" value="1"/>
</dbReference>
<dbReference type="Gene3D" id="1.10.238.10">
    <property type="entry name" value="EF-hand"/>
    <property type="match status" value="2"/>
</dbReference>
<sequence length="145" mass="15714">MKTWIVLMAALVAPVAFAQQQAGKPVAAPAAAEQGQGADAMFAAWDANHDGSISKDEFRAGFVQVRDALTVQRLHAEFERRDANHDGKLQASEYAQMMLVQRAGKNAPPMSAFDKDKNQSLDFPEYLDALKTLAKSQPATAAPKK</sequence>
<dbReference type="Pfam" id="PF13202">
    <property type="entry name" value="EF-hand_5"/>
    <property type="match status" value="2"/>
</dbReference>
<keyword evidence="4" id="KW-1185">Reference proteome</keyword>
<dbReference type="CDD" id="cd00051">
    <property type="entry name" value="EFh"/>
    <property type="match status" value="1"/>
</dbReference>
<feature type="domain" description="EF-hand" evidence="2">
    <location>
        <begin position="110"/>
        <end position="136"/>
    </location>
</feature>
<reference evidence="3 4" key="1">
    <citation type="submission" date="2021-03" db="EMBL/GenBank/DDBJ databases">
        <title>Complete Genome Sequences of Two Lysobacter Strains Isolated from Sea Water (Lysobacter caseinilyticus) and Soil (Lysobacter helvus) in South Korea.</title>
        <authorList>
            <person name="Watanabe Y."/>
            <person name="Arakawa K."/>
        </authorList>
    </citation>
    <scope>NUCLEOTIDE SEQUENCE [LARGE SCALE GENOMIC DNA]</scope>
    <source>
        <strain evidence="3 4">KVB24</strain>
    </source>
</reference>
<feature type="domain" description="EF-hand" evidence="2">
    <location>
        <begin position="33"/>
        <end position="68"/>
    </location>
</feature>
<protein>
    <recommendedName>
        <fullName evidence="2">EF-hand domain-containing protein</fullName>
    </recommendedName>
</protein>
<feature type="chain" id="PRO_5046884656" description="EF-hand domain-containing protein" evidence="1">
    <location>
        <begin position="19"/>
        <end position="145"/>
    </location>
</feature>
<dbReference type="InterPro" id="IPR011992">
    <property type="entry name" value="EF-hand-dom_pair"/>
</dbReference>
<proteinExistence type="predicted"/>
<dbReference type="InterPro" id="IPR018247">
    <property type="entry name" value="EF_Hand_1_Ca_BS"/>
</dbReference>
<organism evidence="3 4">
    <name type="scientific">Noviluteimonas caseinilytica</name>
    <dbReference type="NCBI Taxonomy" id="2675101"/>
    <lineage>
        <taxon>Bacteria</taxon>
        <taxon>Pseudomonadati</taxon>
        <taxon>Pseudomonadota</taxon>
        <taxon>Gammaproteobacteria</taxon>
        <taxon>Lysobacterales</taxon>
        <taxon>Lysobacteraceae</taxon>
        <taxon>Noviluteimonas</taxon>
    </lineage>
</organism>
<gene>
    <name evidence="3" type="ORF">LYSCAS_08950</name>
</gene>
<name>A0ABN6FQG3_9GAMM</name>
<accession>A0ABN6FQG3</accession>
<dbReference type="InterPro" id="IPR002048">
    <property type="entry name" value="EF_hand_dom"/>
</dbReference>
<evidence type="ECO:0000313" key="3">
    <source>
        <dbReference type="EMBL" id="BCT91871.1"/>
    </source>
</evidence>
<dbReference type="EMBL" id="AP024545">
    <property type="protein sequence ID" value="BCT91871.1"/>
    <property type="molecule type" value="Genomic_DNA"/>
</dbReference>
<dbReference type="RefSeq" id="WP_213436127.1">
    <property type="nucleotide sequence ID" value="NZ_AP024545.1"/>
</dbReference>
<dbReference type="SMART" id="SM00054">
    <property type="entry name" value="EFh"/>
    <property type="match status" value="3"/>
</dbReference>
<feature type="signal peptide" evidence="1">
    <location>
        <begin position="1"/>
        <end position="18"/>
    </location>
</feature>
<feature type="domain" description="EF-hand" evidence="2">
    <location>
        <begin position="69"/>
        <end position="104"/>
    </location>
</feature>
<dbReference type="Proteomes" id="UP000681317">
    <property type="component" value="Chromosome"/>
</dbReference>
<dbReference type="PROSITE" id="PS50222">
    <property type="entry name" value="EF_HAND_2"/>
    <property type="match status" value="3"/>
</dbReference>
<evidence type="ECO:0000256" key="1">
    <source>
        <dbReference type="SAM" id="SignalP"/>
    </source>
</evidence>
<dbReference type="PROSITE" id="PS00018">
    <property type="entry name" value="EF_HAND_1"/>
    <property type="match status" value="3"/>
</dbReference>
<keyword evidence="1" id="KW-0732">Signal</keyword>
<evidence type="ECO:0000313" key="4">
    <source>
        <dbReference type="Proteomes" id="UP000681317"/>
    </source>
</evidence>
<evidence type="ECO:0000259" key="2">
    <source>
        <dbReference type="PROSITE" id="PS50222"/>
    </source>
</evidence>